<accession>A0AAF0XBI5</accession>
<keyword evidence="2" id="KW-0378">Hydrolase</keyword>
<dbReference type="InterPro" id="IPR013103">
    <property type="entry name" value="RVT_2"/>
</dbReference>
<evidence type="ECO:0000256" key="2">
    <source>
        <dbReference type="ARBA" id="ARBA00022801"/>
    </source>
</evidence>
<keyword evidence="1" id="KW-0479">Metal-binding</keyword>
<evidence type="ECO:0000256" key="3">
    <source>
        <dbReference type="SAM" id="MobiDB-lite"/>
    </source>
</evidence>
<dbReference type="Pfam" id="PF07727">
    <property type="entry name" value="RVT_2"/>
    <property type="match status" value="1"/>
</dbReference>
<dbReference type="InterPro" id="IPR036397">
    <property type="entry name" value="RNaseH_sf"/>
</dbReference>
<dbReference type="InterPro" id="IPR039537">
    <property type="entry name" value="Retrotran_Ty1/copia-like"/>
</dbReference>
<evidence type="ECO:0000313" key="6">
    <source>
        <dbReference type="Proteomes" id="UP000077755"/>
    </source>
</evidence>
<dbReference type="PROSITE" id="PS50994">
    <property type="entry name" value="INTEGRASE"/>
    <property type="match status" value="1"/>
</dbReference>
<name>A0AAF0XBI5_DAUCS</name>
<dbReference type="GO" id="GO:0015074">
    <property type="term" value="P:DNA integration"/>
    <property type="evidence" value="ECO:0007669"/>
    <property type="project" value="InterPro"/>
</dbReference>
<dbReference type="EMBL" id="CP093348">
    <property type="protein sequence ID" value="WOH04007.1"/>
    <property type="molecule type" value="Genomic_DNA"/>
</dbReference>
<reference evidence="5" key="1">
    <citation type="journal article" date="2016" name="Nat. Genet.">
        <title>A high-quality carrot genome assembly provides new insights into carotenoid accumulation and asterid genome evolution.</title>
        <authorList>
            <person name="Iorizzo M."/>
            <person name="Ellison S."/>
            <person name="Senalik D."/>
            <person name="Zeng P."/>
            <person name="Satapoomin P."/>
            <person name="Huang J."/>
            <person name="Bowman M."/>
            <person name="Iovene M."/>
            <person name="Sanseverino W."/>
            <person name="Cavagnaro P."/>
            <person name="Yildiz M."/>
            <person name="Macko-Podgorni A."/>
            <person name="Moranska E."/>
            <person name="Grzebelus E."/>
            <person name="Grzebelus D."/>
            <person name="Ashrafi H."/>
            <person name="Zheng Z."/>
            <person name="Cheng S."/>
            <person name="Spooner D."/>
            <person name="Van Deynze A."/>
            <person name="Simon P."/>
        </authorList>
    </citation>
    <scope>NUCLEOTIDE SEQUENCE</scope>
    <source>
        <tissue evidence="5">Leaf</tissue>
    </source>
</reference>
<feature type="domain" description="Integrase catalytic" evidence="4">
    <location>
        <begin position="1"/>
        <end position="109"/>
    </location>
</feature>
<dbReference type="GO" id="GO:0046872">
    <property type="term" value="F:metal ion binding"/>
    <property type="evidence" value="ECO:0007669"/>
    <property type="project" value="UniProtKB-KW"/>
</dbReference>
<dbReference type="InterPro" id="IPR057670">
    <property type="entry name" value="SH3_retrovirus"/>
</dbReference>
<evidence type="ECO:0000259" key="4">
    <source>
        <dbReference type="PROSITE" id="PS50994"/>
    </source>
</evidence>
<gene>
    <name evidence="5" type="ORF">DCAR_0623412</name>
</gene>
<protein>
    <recommendedName>
        <fullName evidence="4">Integrase catalytic domain-containing protein</fullName>
    </recommendedName>
</protein>
<dbReference type="GO" id="GO:0016787">
    <property type="term" value="F:hydrolase activity"/>
    <property type="evidence" value="ECO:0007669"/>
    <property type="project" value="UniProtKB-KW"/>
</dbReference>
<organism evidence="5 6">
    <name type="scientific">Daucus carota subsp. sativus</name>
    <name type="common">Carrot</name>
    <dbReference type="NCBI Taxonomy" id="79200"/>
    <lineage>
        <taxon>Eukaryota</taxon>
        <taxon>Viridiplantae</taxon>
        <taxon>Streptophyta</taxon>
        <taxon>Embryophyta</taxon>
        <taxon>Tracheophyta</taxon>
        <taxon>Spermatophyta</taxon>
        <taxon>Magnoliopsida</taxon>
        <taxon>eudicotyledons</taxon>
        <taxon>Gunneridae</taxon>
        <taxon>Pentapetalae</taxon>
        <taxon>asterids</taxon>
        <taxon>campanulids</taxon>
        <taxon>Apiales</taxon>
        <taxon>Apiaceae</taxon>
        <taxon>Apioideae</taxon>
        <taxon>Scandiceae</taxon>
        <taxon>Daucinae</taxon>
        <taxon>Daucus</taxon>
        <taxon>Daucus sect. Daucus</taxon>
    </lineage>
</organism>
<dbReference type="PANTHER" id="PTHR42648">
    <property type="entry name" value="TRANSPOSASE, PUTATIVE-RELATED"/>
    <property type="match status" value="1"/>
</dbReference>
<proteinExistence type="predicted"/>
<dbReference type="InterPro" id="IPR012337">
    <property type="entry name" value="RNaseH-like_sf"/>
</dbReference>
<dbReference type="Pfam" id="PF25597">
    <property type="entry name" value="SH3_retrovirus"/>
    <property type="match status" value="1"/>
</dbReference>
<dbReference type="Gene3D" id="3.30.420.10">
    <property type="entry name" value="Ribonuclease H-like superfamily/Ribonuclease H"/>
    <property type="match status" value="1"/>
</dbReference>
<keyword evidence="6" id="KW-1185">Reference proteome</keyword>
<dbReference type="AlphaFoldDB" id="A0AAF0XBI5"/>
<dbReference type="SUPFAM" id="SSF53098">
    <property type="entry name" value="Ribonuclease H-like"/>
    <property type="match status" value="1"/>
</dbReference>
<dbReference type="Proteomes" id="UP000077755">
    <property type="component" value="Chromosome 6"/>
</dbReference>
<evidence type="ECO:0000256" key="1">
    <source>
        <dbReference type="ARBA" id="ARBA00022723"/>
    </source>
</evidence>
<dbReference type="PANTHER" id="PTHR42648:SF31">
    <property type="entry name" value="RNA-DIRECTED DNA POLYMERASE"/>
    <property type="match status" value="1"/>
</dbReference>
<feature type="region of interest" description="Disordered" evidence="3">
    <location>
        <begin position="198"/>
        <end position="233"/>
    </location>
</feature>
<sequence length="388" mass="43390">MVETQFKSSVTAIRTDNALELGLSHETSTYFRDKGIFHQTTCVYTPQQNGVVEKKHKHLLETARALLFQSKLPLKYWGDCVLTATYLINRFPSNVIAGLSPYERLFGKPPSYSHLKPFGCLSYVSTVAAHRDKFSPRAAPCVFIGYPFGKKAYKFLNLDTKSIVISRDAIFHEKVFPFTDSGPSICLPYSVPDYSPTHTTFPSENSTAHTPPSPPHTEHTPPTTPPVEVRKSTRISKPPAYLQDYEHHIPHTCASAVCSLSPLSISNSPPVTEPYNYEDAMHYPQWQQAIASEFSALEANNTWELVPLPPGKKAISSKWVFKVKHHADGSIERYKARLVVKGFTQKEGVDFTETFSPVVKLTTIRALVSVAVKKGWDMTQLDVNNAFA</sequence>
<dbReference type="GO" id="GO:0003676">
    <property type="term" value="F:nucleic acid binding"/>
    <property type="evidence" value="ECO:0007669"/>
    <property type="project" value="InterPro"/>
</dbReference>
<evidence type="ECO:0000313" key="5">
    <source>
        <dbReference type="EMBL" id="WOH04007.1"/>
    </source>
</evidence>
<reference evidence="5" key="2">
    <citation type="submission" date="2022-03" db="EMBL/GenBank/DDBJ databases">
        <title>Draft title - Genomic analysis of global carrot germplasm unveils the trajectory of domestication and the origin of high carotenoid orange carrot.</title>
        <authorList>
            <person name="Iorizzo M."/>
            <person name="Ellison S."/>
            <person name="Senalik D."/>
            <person name="Macko-Podgorni A."/>
            <person name="Grzebelus D."/>
            <person name="Bostan H."/>
            <person name="Rolling W."/>
            <person name="Curaba J."/>
            <person name="Simon P."/>
        </authorList>
    </citation>
    <scope>NUCLEOTIDE SEQUENCE</scope>
    <source>
        <tissue evidence="5">Leaf</tissue>
    </source>
</reference>
<dbReference type="InterPro" id="IPR001584">
    <property type="entry name" value="Integrase_cat-core"/>
</dbReference>